<comment type="similarity">
    <text evidence="1">Belongs to the peptidase C40 family.</text>
</comment>
<reference evidence="8 9" key="1">
    <citation type="submission" date="2021-03" db="EMBL/GenBank/DDBJ databases">
        <title>Sequencing the genomes of 1000 actinobacteria strains.</title>
        <authorList>
            <person name="Klenk H.-P."/>
        </authorList>
    </citation>
    <scope>NUCLEOTIDE SEQUENCE [LARGE SCALE GENOMIC DNA]</scope>
    <source>
        <strain evidence="8 9">DSM 15797</strain>
    </source>
</reference>
<evidence type="ECO:0000313" key="9">
    <source>
        <dbReference type="Proteomes" id="UP001296993"/>
    </source>
</evidence>
<protein>
    <submittedName>
        <fullName evidence="8">Cell wall-associated NlpC family hydrolase</fullName>
    </submittedName>
</protein>
<keyword evidence="6" id="KW-0732">Signal</keyword>
<comment type="caution">
    <text evidence="8">The sequence shown here is derived from an EMBL/GenBank/DDBJ whole genome shotgun (WGS) entry which is preliminary data.</text>
</comment>
<keyword evidence="2" id="KW-0645">Protease</keyword>
<feature type="chain" id="PRO_5045795879" evidence="6">
    <location>
        <begin position="30"/>
        <end position="520"/>
    </location>
</feature>
<dbReference type="EMBL" id="JAGIOF010000004">
    <property type="protein sequence ID" value="MBP2388796.1"/>
    <property type="molecule type" value="Genomic_DNA"/>
</dbReference>
<feature type="domain" description="NlpC/P60" evidence="7">
    <location>
        <begin position="396"/>
        <end position="520"/>
    </location>
</feature>
<dbReference type="PANTHER" id="PTHR47053">
    <property type="entry name" value="MUREIN DD-ENDOPEPTIDASE MEPH-RELATED"/>
    <property type="match status" value="1"/>
</dbReference>
<feature type="region of interest" description="Disordered" evidence="5">
    <location>
        <begin position="268"/>
        <end position="395"/>
    </location>
</feature>
<dbReference type="InterPro" id="IPR038765">
    <property type="entry name" value="Papain-like_cys_pep_sf"/>
</dbReference>
<evidence type="ECO:0000256" key="5">
    <source>
        <dbReference type="SAM" id="MobiDB-lite"/>
    </source>
</evidence>
<name>A0ABS4XKD5_9MICC</name>
<dbReference type="GO" id="GO:0016787">
    <property type="term" value="F:hydrolase activity"/>
    <property type="evidence" value="ECO:0007669"/>
    <property type="project" value="UniProtKB-KW"/>
</dbReference>
<proteinExistence type="inferred from homology"/>
<evidence type="ECO:0000313" key="8">
    <source>
        <dbReference type="EMBL" id="MBP2388796.1"/>
    </source>
</evidence>
<evidence type="ECO:0000256" key="1">
    <source>
        <dbReference type="ARBA" id="ARBA00007074"/>
    </source>
</evidence>
<dbReference type="PRINTS" id="PR01217">
    <property type="entry name" value="PRICHEXTENSN"/>
</dbReference>
<dbReference type="PROSITE" id="PS51935">
    <property type="entry name" value="NLPC_P60"/>
    <property type="match status" value="1"/>
</dbReference>
<keyword evidence="3 8" id="KW-0378">Hydrolase</keyword>
<evidence type="ECO:0000256" key="6">
    <source>
        <dbReference type="SAM" id="SignalP"/>
    </source>
</evidence>
<dbReference type="Pfam" id="PF00877">
    <property type="entry name" value="NLPC_P60"/>
    <property type="match status" value="1"/>
</dbReference>
<dbReference type="Proteomes" id="UP001296993">
    <property type="component" value="Unassembled WGS sequence"/>
</dbReference>
<feature type="signal peptide" evidence="6">
    <location>
        <begin position="1"/>
        <end position="29"/>
    </location>
</feature>
<keyword evidence="4" id="KW-0788">Thiol protease</keyword>
<organism evidence="8 9">
    <name type="scientific">Paeniglutamicibacter kerguelensis</name>
    <dbReference type="NCBI Taxonomy" id="254788"/>
    <lineage>
        <taxon>Bacteria</taxon>
        <taxon>Bacillati</taxon>
        <taxon>Actinomycetota</taxon>
        <taxon>Actinomycetes</taxon>
        <taxon>Micrococcales</taxon>
        <taxon>Micrococcaceae</taxon>
        <taxon>Paeniglutamicibacter</taxon>
    </lineage>
</organism>
<evidence type="ECO:0000256" key="4">
    <source>
        <dbReference type="ARBA" id="ARBA00022807"/>
    </source>
</evidence>
<evidence type="ECO:0000256" key="3">
    <source>
        <dbReference type="ARBA" id="ARBA00022801"/>
    </source>
</evidence>
<evidence type="ECO:0000259" key="7">
    <source>
        <dbReference type="PROSITE" id="PS51935"/>
    </source>
</evidence>
<dbReference type="InterPro" id="IPR051202">
    <property type="entry name" value="Peptidase_C40"/>
</dbReference>
<keyword evidence="9" id="KW-1185">Reference proteome</keyword>
<dbReference type="SUPFAM" id="SSF54001">
    <property type="entry name" value="Cysteine proteinases"/>
    <property type="match status" value="1"/>
</dbReference>
<dbReference type="RefSeq" id="WP_210002661.1">
    <property type="nucleotide sequence ID" value="NZ_BAAAJY010000014.1"/>
</dbReference>
<gene>
    <name evidence="8" type="ORF">JOF47_004369</name>
</gene>
<evidence type="ECO:0000256" key="2">
    <source>
        <dbReference type="ARBA" id="ARBA00022670"/>
    </source>
</evidence>
<dbReference type="Gene3D" id="3.90.1720.10">
    <property type="entry name" value="endopeptidase domain like (from Nostoc punctiforme)"/>
    <property type="match status" value="1"/>
</dbReference>
<dbReference type="InterPro" id="IPR000064">
    <property type="entry name" value="NLP_P60_dom"/>
</dbReference>
<accession>A0ABS4XKD5</accession>
<dbReference type="PANTHER" id="PTHR47053:SF1">
    <property type="entry name" value="MUREIN DD-ENDOPEPTIDASE MEPH-RELATED"/>
    <property type="match status" value="1"/>
</dbReference>
<sequence length="520" mass="54912">MVFRETLGVTACAIALTVTCLTGAIPATAASASPLSGIMLPFEPGPAESPLPTKAQLQAAKSNPEQLRAMVDQLEATIEQARSRLVNAEALALDAQDGLLAADELLQERARTATEARSEAEKASEYLDSSKKNVGALASDLYRNGGINPGVVNLLDSDDDSDVLYKASTMGALSANRARTVSTAEEAVALWKAWQDYADAAETAANEATAAQLAAAGKASSTMSTYEGSIAPQEKLRSELIDQLAFLRDVDAKEEAARIAAKEEAAESARLQELIDNTPPAPPVRENSSEPADIKPLATPPKVPTERPQGDSLVPKPTKPKPPENIAVVPEPEDPPVKPEPTPEAPKPTPTPEKPKPTPEAPKPKPTPTPEKPKPTPTPTPEKPKPPVDEVVPPSSNSFNAAISWAQVIANDDSKGYKLGANGPDLYDCSSYTGAAFAKSGVYLPRTSSQQYAAAPKKVPLSQLRRGDLVFSSSNGGSSFYHVAIYLGNGQVIHARNPSSGISVTPLSWVNNIHPYAGRY</sequence>
<feature type="compositionally biased region" description="Pro residues" evidence="5">
    <location>
        <begin position="338"/>
        <end position="381"/>
    </location>
</feature>